<evidence type="ECO:0000313" key="1">
    <source>
        <dbReference type="EMBL" id="KYN33268.1"/>
    </source>
</evidence>
<dbReference type="AlphaFoldDB" id="A0A195EYH2"/>
<protein>
    <submittedName>
        <fullName evidence="1">Uncharacterized protein</fullName>
    </submittedName>
</protein>
<name>A0A195EYH2_9HYME</name>
<dbReference type="Proteomes" id="UP000078541">
    <property type="component" value="Unassembled WGS sequence"/>
</dbReference>
<evidence type="ECO:0000313" key="2">
    <source>
        <dbReference type="Proteomes" id="UP000078541"/>
    </source>
</evidence>
<keyword evidence="2" id="KW-1185">Reference proteome</keyword>
<gene>
    <name evidence="1" type="ORF">ALC56_12417</name>
</gene>
<sequence length="205" mass="23290">MHCIPRVDCDLLTSCTSHCGKCTAENIGMHLKKVQDERIARACPYLRAGHHVCLIKLFQRTIFAEEFISPQKDAEPAGKVNVPVTKYGPFVLQFRNFDRQKAFFIRYSRKFRETSSDNMQAGTKPFYGGNFYEISDDGAPLTVFEVHFMNAYYRVPLLHINGYKCFLKGCCREGSVESLCSYSIPVILVSPTIVDTHVRNASKES</sequence>
<accession>A0A195EYH2</accession>
<reference evidence="1 2" key="1">
    <citation type="submission" date="2016-03" db="EMBL/GenBank/DDBJ databases">
        <title>Trachymyrmex septentrionalis WGS genome.</title>
        <authorList>
            <person name="Nygaard S."/>
            <person name="Hu H."/>
            <person name="Boomsma J."/>
            <person name="Zhang G."/>
        </authorList>
    </citation>
    <scope>NUCLEOTIDE SEQUENCE [LARGE SCALE GENOMIC DNA]</scope>
    <source>
        <strain evidence="1">Tsep2-gDNA-1</strain>
        <tissue evidence="1">Whole body</tissue>
    </source>
</reference>
<organism evidence="1 2">
    <name type="scientific">Trachymyrmex septentrionalis</name>
    <dbReference type="NCBI Taxonomy" id="34720"/>
    <lineage>
        <taxon>Eukaryota</taxon>
        <taxon>Metazoa</taxon>
        <taxon>Ecdysozoa</taxon>
        <taxon>Arthropoda</taxon>
        <taxon>Hexapoda</taxon>
        <taxon>Insecta</taxon>
        <taxon>Pterygota</taxon>
        <taxon>Neoptera</taxon>
        <taxon>Endopterygota</taxon>
        <taxon>Hymenoptera</taxon>
        <taxon>Apocrita</taxon>
        <taxon>Aculeata</taxon>
        <taxon>Formicoidea</taxon>
        <taxon>Formicidae</taxon>
        <taxon>Myrmicinae</taxon>
        <taxon>Trachymyrmex</taxon>
    </lineage>
</organism>
<proteinExistence type="predicted"/>
<dbReference type="EMBL" id="KQ981906">
    <property type="protein sequence ID" value="KYN33268.1"/>
    <property type="molecule type" value="Genomic_DNA"/>
</dbReference>